<keyword evidence="5" id="KW-1185">Reference proteome</keyword>
<evidence type="ECO:0000313" key="5">
    <source>
        <dbReference type="Proteomes" id="UP001205965"/>
    </source>
</evidence>
<proteinExistence type="predicted"/>
<sequence>MTTSIGPRLDVNSVLDAIDDIYNLLQAEAEDSERLRRPTPPVQEALKNSGVFRLLLPVEYGGAEANPLELLQVISRLSRADGSLGWLARVLTSETGYAAASLPEETARELFGGENKALVAGLASMDFSGTARRVDGGYIVNGEWQYVPGLSMATHVDLGVTVEENGERLICVVPRSSLRVNDNWNMLGLLSSGTLDYAAWELFVPDNYTFLPGAEHLARGPEILRLSPSALATLNQGAWSQGVGERILGELKNLTQETRGQRDRDVTSAEFYAEFARHYSHVRGTGALLREIWGEVNDDLANDTKPDTELQTMMRLAAALSTRTVLEISHLAHRFAGGNVMRDGVLQRFFRDGHAGTQHRGTAHLVTQQCGELLSGTLPEDTHWGFYDLVIPEQ</sequence>
<dbReference type="Gene3D" id="2.40.110.10">
    <property type="entry name" value="Butyryl-CoA Dehydrogenase, subunit A, domain 2"/>
    <property type="match status" value="1"/>
</dbReference>
<evidence type="ECO:0000259" key="3">
    <source>
        <dbReference type="Pfam" id="PF08028"/>
    </source>
</evidence>
<evidence type="ECO:0000313" key="4">
    <source>
        <dbReference type="EMBL" id="MCS5478048.1"/>
    </source>
</evidence>
<accession>A0ABT2FS53</accession>
<dbReference type="PIRSF" id="PIRSF016578">
    <property type="entry name" value="HsaA"/>
    <property type="match status" value="1"/>
</dbReference>
<dbReference type="SUPFAM" id="SSF47203">
    <property type="entry name" value="Acyl-CoA dehydrogenase C-terminal domain-like"/>
    <property type="match status" value="1"/>
</dbReference>
<name>A0ABT2FS53_9CORY</name>
<dbReference type="Pfam" id="PF02771">
    <property type="entry name" value="Acyl-CoA_dh_N"/>
    <property type="match status" value="1"/>
</dbReference>
<comment type="caution">
    <text evidence="4">The sequence shown here is derived from an EMBL/GenBank/DDBJ whole genome shotgun (WGS) entry which is preliminary data.</text>
</comment>
<gene>
    <name evidence="4" type="ORF">NYP18_00070</name>
</gene>
<dbReference type="Gene3D" id="1.20.140.10">
    <property type="entry name" value="Butyryl-CoA Dehydrogenase, subunit A, domain 3"/>
    <property type="match status" value="1"/>
</dbReference>
<dbReference type="EMBL" id="JANWTC010000001">
    <property type="protein sequence ID" value="MCS5478048.1"/>
    <property type="molecule type" value="Genomic_DNA"/>
</dbReference>
<evidence type="ECO:0000256" key="1">
    <source>
        <dbReference type="ARBA" id="ARBA00023002"/>
    </source>
</evidence>
<dbReference type="RefSeq" id="WP_259426054.1">
    <property type="nucleotide sequence ID" value="NZ_JANWTC010000001.1"/>
</dbReference>
<reference evidence="4 5" key="1">
    <citation type="submission" date="2022-08" db="EMBL/GenBank/DDBJ databases">
        <title>YIM 101645 draft genome.</title>
        <authorList>
            <person name="Chen X."/>
        </authorList>
    </citation>
    <scope>NUCLEOTIDE SEQUENCE [LARGE SCALE GENOMIC DNA]</scope>
    <source>
        <strain evidence="4 5">YIM 101645</strain>
    </source>
</reference>
<dbReference type="Pfam" id="PF08028">
    <property type="entry name" value="Acyl-CoA_dh_2"/>
    <property type="match status" value="1"/>
</dbReference>
<dbReference type="SUPFAM" id="SSF56645">
    <property type="entry name" value="Acyl-CoA dehydrogenase NM domain-like"/>
    <property type="match status" value="1"/>
</dbReference>
<dbReference type="InterPro" id="IPR037069">
    <property type="entry name" value="AcylCoA_DH/ox_N_sf"/>
</dbReference>
<feature type="domain" description="Acyl-CoA dehydrogenase C-terminal" evidence="3">
    <location>
        <begin position="237"/>
        <end position="362"/>
    </location>
</feature>
<feature type="domain" description="Acyl-CoA dehydrogenase/oxidase N-terminal" evidence="2">
    <location>
        <begin position="36"/>
        <end position="92"/>
    </location>
</feature>
<evidence type="ECO:0000259" key="2">
    <source>
        <dbReference type="Pfam" id="PF02771"/>
    </source>
</evidence>
<dbReference type="InterPro" id="IPR046373">
    <property type="entry name" value="Acyl-CoA_Oxase/DH_mid-dom_sf"/>
</dbReference>
<dbReference type="InterPro" id="IPR009100">
    <property type="entry name" value="AcylCoA_DH/oxidase_NM_dom_sf"/>
</dbReference>
<protein>
    <submittedName>
        <fullName evidence="4">Acyl-CoA dehydrogenase family protein</fullName>
    </submittedName>
</protein>
<keyword evidence="1" id="KW-0560">Oxidoreductase</keyword>
<dbReference type="InterPro" id="IPR013786">
    <property type="entry name" value="AcylCoA_DH/ox_N"/>
</dbReference>
<dbReference type="Proteomes" id="UP001205965">
    <property type="component" value="Unassembled WGS sequence"/>
</dbReference>
<organism evidence="4 5">
    <name type="scientific">Corynebacterium lemuris</name>
    <dbReference type="NCBI Taxonomy" id="1859292"/>
    <lineage>
        <taxon>Bacteria</taxon>
        <taxon>Bacillati</taxon>
        <taxon>Actinomycetota</taxon>
        <taxon>Actinomycetes</taxon>
        <taxon>Mycobacteriales</taxon>
        <taxon>Corynebacteriaceae</taxon>
        <taxon>Corynebacterium</taxon>
    </lineage>
</organism>
<dbReference type="InterPro" id="IPR013107">
    <property type="entry name" value="Acyl-CoA_DH_C"/>
</dbReference>
<dbReference type="Gene3D" id="1.10.540.10">
    <property type="entry name" value="Acyl-CoA dehydrogenase/oxidase, N-terminal domain"/>
    <property type="match status" value="1"/>
</dbReference>
<dbReference type="InterPro" id="IPR036250">
    <property type="entry name" value="AcylCo_DH-like_C"/>
</dbReference>